<comment type="caution">
    <text evidence="2">The sequence shown here is derived from an EMBL/GenBank/DDBJ whole genome shotgun (WGS) entry which is preliminary data.</text>
</comment>
<dbReference type="EMBL" id="JASXSX010000001">
    <property type="protein sequence ID" value="MDT3766492.1"/>
    <property type="molecule type" value="Genomic_DNA"/>
</dbReference>
<sequence length="95" mass="10515">MSEEKPRTVEDIESELQRTRLAMQSTVDELTSRLDPRAQMDQAKQKARVKADEWKSFATKTVEDAKEGDKTAITRLASVAAGVAAIVGIALLRKK</sequence>
<proteinExistence type="predicted"/>
<keyword evidence="1" id="KW-0812">Transmembrane</keyword>
<name>A0ABU3IAF4_9ACTO</name>
<gene>
    <name evidence="2" type="ORF">QS713_00175</name>
</gene>
<accession>A0ABU3IAF4</accession>
<organism evidence="2 3">
    <name type="scientific">Gleimia hominis</name>
    <dbReference type="NCBI Taxonomy" id="595468"/>
    <lineage>
        <taxon>Bacteria</taxon>
        <taxon>Bacillati</taxon>
        <taxon>Actinomycetota</taxon>
        <taxon>Actinomycetes</taxon>
        <taxon>Actinomycetales</taxon>
        <taxon>Actinomycetaceae</taxon>
        <taxon>Gleimia</taxon>
    </lineage>
</organism>
<dbReference type="Pfam" id="PF12277">
    <property type="entry name" value="DUF3618"/>
    <property type="match status" value="1"/>
</dbReference>
<evidence type="ECO:0000313" key="3">
    <source>
        <dbReference type="Proteomes" id="UP001247542"/>
    </source>
</evidence>
<keyword evidence="3" id="KW-1185">Reference proteome</keyword>
<keyword evidence="1" id="KW-1133">Transmembrane helix</keyword>
<evidence type="ECO:0000256" key="1">
    <source>
        <dbReference type="SAM" id="Phobius"/>
    </source>
</evidence>
<evidence type="ECO:0000313" key="2">
    <source>
        <dbReference type="EMBL" id="MDT3766492.1"/>
    </source>
</evidence>
<feature type="transmembrane region" description="Helical" evidence="1">
    <location>
        <begin position="72"/>
        <end position="92"/>
    </location>
</feature>
<reference evidence="2 3" key="1">
    <citation type="submission" date="2023-06" db="EMBL/GenBank/DDBJ databases">
        <title>Draft genome sequence of Gleimia hominis type strain CCUG 57540T.</title>
        <authorList>
            <person name="Salva-Serra F."/>
            <person name="Cardew S."/>
            <person name="Jensie Markopoulos S."/>
            <person name="Ohlen M."/>
            <person name="Inganas E."/>
            <person name="Svensson-Stadler L."/>
            <person name="Moore E.R.B."/>
        </authorList>
    </citation>
    <scope>NUCLEOTIDE SEQUENCE [LARGE SCALE GENOMIC DNA]</scope>
    <source>
        <strain evidence="2 3">CCUG 57540</strain>
    </source>
</reference>
<dbReference type="Proteomes" id="UP001247542">
    <property type="component" value="Unassembled WGS sequence"/>
</dbReference>
<protein>
    <submittedName>
        <fullName evidence="2">DUF3618 domain-containing protein</fullName>
    </submittedName>
</protein>
<dbReference type="InterPro" id="IPR022062">
    <property type="entry name" value="DUF3618"/>
</dbReference>
<keyword evidence="1" id="KW-0472">Membrane</keyword>
<dbReference type="RefSeq" id="WP_313271448.1">
    <property type="nucleotide sequence ID" value="NZ_JASXSX010000001.1"/>
</dbReference>